<organism evidence="1 2">
    <name type="scientific">Ancylostoma ceylanicum</name>
    <dbReference type="NCBI Taxonomy" id="53326"/>
    <lineage>
        <taxon>Eukaryota</taxon>
        <taxon>Metazoa</taxon>
        <taxon>Ecdysozoa</taxon>
        <taxon>Nematoda</taxon>
        <taxon>Chromadorea</taxon>
        <taxon>Rhabditida</taxon>
        <taxon>Rhabditina</taxon>
        <taxon>Rhabditomorpha</taxon>
        <taxon>Strongyloidea</taxon>
        <taxon>Ancylostomatidae</taxon>
        <taxon>Ancylostomatinae</taxon>
        <taxon>Ancylostoma</taxon>
    </lineage>
</organism>
<reference evidence="2" key="1">
    <citation type="journal article" date="2015" name="Nat. Genet.">
        <title>The genome and transcriptome of the zoonotic hookworm Ancylostoma ceylanicum identify infection-specific gene families.</title>
        <authorList>
            <person name="Schwarz E.M."/>
            <person name="Hu Y."/>
            <person name="Antoshechkin I."/>
            <person name="Miller M.M."/>
            <person name="Sternberg P.W."/>
            <person name="Aroian R.V."/>
        </authorList>
    </citation>
    <scope>NUCLEOTIDE SEQUENCE</scope>
    <source>
        <strain evidence="2">HY135</strain>
    </source>
</reference>
<gene>
    <name evidence="1" type="primary">Acey_s0673.g1391</name>
    <name evidence="1" type="ORF">Y032_0673g1391</name>
</gene>
<comment type="caution">
    <text evidence="1">The sequence shown here is derived from an EMBL/GenBank/DDBJ whole genome shotgun (WGS) entry which is preliminary data.</text>
</comment>
<sequence>MTEEINDDIVTIICSFTCPGGCLLHQVEHLSNCCFHHEVFQFDSAVLDCTCIVHYRDGTGSHPTNTLRLPAEVSTRTLHRTEENTAGIGKEWDFLKQTKAFPLQNFEDIENAPRKHAQRRST</sequence>
<name>A0A016WJG5_9BILA</name>
<keyword evidence="2" id="KW-1185">Reference proteome</keyword>
<proteinExistence type="predicted"/>
<dbReference type="EMBL" id="JARK01000273">
    <property type="protein sequence ID" value="EYC39138.1"/>
    <property type="molecule type" value="Genomic_DNA"/>
</dbReference>
<dbReference type="Proteomes" id="UP000024635">
    <property type="component" value="Unassembled WGS sequence"/>
</dbReference>
<evidence type="ECO:0000313" key="1">
    <source>
        <dbReference type="EMBL" id="EYC39138.1"/>
    </source>
</evidence>
<dbReference type="AlphaFoldDB" id="A0A016WJG5"/>
<evidence type="ECO:0000313" key="2">
    <source>
        <dbReference type="Proteomes" id="UP000024635"/>
    </source>
</evidence>
<protein>
    <submittedName>
        <fullName evidence="1">Uncharacterized protein</fullName>
    </submittedName>
</protein>
<accession>A0A016WJG5</accession>